<evidence type="ECO:0000313" key="2">
    <source>
        <dbReference type="EMBL" id="MBD0824416.1"/>
    </source>
</evidence>
<dbReference type="RefSeq" id="WP_188223717.1">
    <property type="nucleotide sequence ID" value="NZ_JACVXD010000005.1"/>
</dbReference>
<dbReference type="EMBL" id="JACVXD010000005">
    <property type="protein sequence ID" value="MBD0824416.1"/>
    <property type="molecule type" value="Genomic_DNA"/>
</dbReference>
<evidence type="ECO:0000313" key="3">
    <source>
        <dbReference type="Proteomes" id="UP000621516"/>
    </source>
</evidence>
<protein>
    <submittedName>
        <fullName evidence="2">RteC domain-containing protein</fullName>
    </submittedName>
</protein>
<evidence type="ECO:0000256" key="1">
    <source>
        <dbReference type="SAM" id="Coils"/>
    </source>
</evidence>
<accession>A0A8J6PYJ6</accession>
<keyword evidence="3" id="KW-1185">Reference proteome</keyword>
<dbReference type="InterPro" id="IPR018534">
    <property type="entry name" value="Tet_reg_excision_RteC"/>
</dbReference>
<sequence length="281" mass="33303">MSKELLRQIVINLRHQLEILENSNEDAIQKLEDCFQESYEALKELKELFSETPSRTMEDEIYFFKRTKPYVLSKVITYSELYRLEVKKPINSNKVVLKYYKTYIDKLQGYIDSKIEFYNYYRMDSKFLDEQYFTRRETDLRLYPDAAYFCTDTEFTTSHDTVLATLMAYESIIVYVKQEMSSLNRDQYTTAENSMSTLNWTANKSDLVELIYAIQGTNAINNGNATLKEIASFFNLSFNVKIADYSRVYFDLQARSQKTKFIDMLKETLENKIEKSLNTRK</sequence>
<dbReference type="AlphaFoldDB" id="A0A8J6PYJ6"/>
<dbReference type="Proteomes" id="UP000621516">
    <property type="component" value="Unassembled WGS sequence"/>
</dbReference>
<feature type="coiled-coil region" evidence="1">
    <location>
        <begin position="3"/>
        <end position="48"/>
    </location>
</feature>
<dbReference type="Pfam" id="PF09357">
    <property type="entry name" value="RteC"/>
    <property type="match status" value="1"/>
</dbReference>
<reference evidence="2 3" key="1">
    <citation type="journal article" date="2018" name="J. Microbiol.">
        <title>Aestuariibaculum marinum sp. nov., a marine bacterium isolated from seawater in South Korea.</title>
        <authorList>
            <person name="Choi J."/>
            <person name="Lee D."/>
            <person name="Jang J.H."/>
            <person name="Cha S."/>
            <person name="Seo T."/>
        </authorList>
    </citation>
    <scope>NUCLEOTIDE SEQUENCE [LARGE SCALE GENOMIC DNA]</scope>
    <source>
        <strain evidence="2 3">IP7</strain>
    </source>
</reference>
<gene>
    <name evidence="2" type="ORF">ICJ85_10355</name>
</gene>
<proteinExistence type="predicted"/>
<comment type="caution">
    <text evidence="2">The sequence shown here is derived from an EMBL/GenBank/DDBJ whole genome shotgun (WGS) entry which is preliminary data.</text>
</comment>
<keyword evidence="1" id="KW-0175">Coiled coil</keyword>
<name>A0A8J6PYJ6_9FLAO</name>
<organism evidence="2 3">
    <name type="scientific">Aestuariibaculum marinum</name>
    <dbReference type="NCBI Taxonomy" id="2683592"/>
    <lineage>
        <taxon>Bacteria</taxon>
        <taxon>Pseudomonadati</taxon>
        <taxon>Bacteroidota</taxon>
        <taxon>Flavobacteriia</taxon>
        <taxon>Flavobacteriales</taxon>
        <taxon>Flavobacteriaceae</taxon>
    </lineage>
</organism>